<feature type="compositionally biased region" description="Acidic residues" evidence="1">
    <location>
        <begin position="26"/>
        <end position="36"/>
    </location>
</feature>
<feature type="region of interest" description="Disordered" evidence="1">
    <location>
        <begin position="86"/>
        <end position="112"/>
    </location>
</feature>
<feature type="region of interest" description="Disordered" evidence="1">
    <location>
        <begin position="1"/>
        <end position="36"/>
    </location>
</feature>
<dbReference type="EMBL" id="BSXW01000051">
    <property type="protein sequence ID" value="GMF10676.1"/>
    <property type="molecule type" value="Genomic_DNA"/>
</dbReference>
<sequence>MGETEFDNEMESDGEDGDASYANIYADDDEAQESDDAELAEMLAKVQSIQLVEGRLQPAEPPAPLVTHVKGSQVEGQAKVSARLSPRVTALGDTRKSQPLIKSPSTTSSAGIYKSQDGITTISRSALNARSTGAGTLLGIKKASIYEEKLLQAVKTTSTIEKLRQKTVAAPPGEMNAAKFCLMKMNADLSVVILWSLL</sequence>
<gene>
    <name evidence="2" type="ORF">Plil01_000145500</name>
</gene>
<dbReference type="AlphaFoldDB" id="A0A9W6TFF4"/>
<comment type="caution">
    <text evidence="2">The sequence shown here is derived from an EMBL/GenBank/DDBJ whole genome shotgun (WGS) entry which is preliminary data.</text>
</comment>
<accession>A0A9W6TFF4</accession>
<keyword evidence="3" id="KW-1185">Reference proteome</keyword>
<feature type="compositionally biased region" description="Acidic residues" evidence="1">
    <location>
        <begin position="1"/>
        <end position="18"/>
    </location>
</feature>
<reference evidence="2" key="1">
    <citation type="submission" date="2023-04" db="EMBL/GenBank/DDBJ databases">
        <title>Phytophthora lilii NBRC 32176.</title>
        <authorList>
            <person name="Ichikawa N."/>
            <person name="Sato H."/>
            <person name="Tonouchi N."/>
        </authorList>
    </citation>
    <scope>NUCLEOTIDE SEQUENCE</scope>
    <source>
        <strain evidence="2">NBRC 32176</strain>
    </source>
</reference>
<evidence type="ECO:0000256" key="1">
    <source>
        <dbReference type="SAM" id="MobiDB-lite"/>
    </source>
</evidence>
<evidence type="ECO:0000313" key="2">
    <source>
        <dbReference type="EMBL" id="GMF10676.1"/>
    </source>
</evidence>
<dbReference type="Proteomes" id="UP001165083">
    <property type="component" value="Unassembled WGS sequence"/>
</dbReference>
<evidence type="ECO:0000313" key="3">
    <source>
        <dbReference type="Proteomes" id="UP001165083"/>
    </source>
</evidence>
<dbReference type="OrthoDB" id="79589at2759"/>
<proteinExistence type="predicted"/>
<organism evidence="2 3">
    <name type="scientific">Phytophthora lilii</name>
    <dbReference type="NCBI Taxonomy" id="2077276"/>
    <lineage>
        <taxon>Eukaryota</taxon>
        <taxon>Sar</taxon>
        <taxon>Stramenopiles</taxon>
        <taxon>Oomycota</taxon>
        <taxon>Peronosporomycetes</taxon>
        <taxon>Peronosporales</taxon>
        <taxon>Peronosporaceae</taxon>
        <taxon>Phytophthora</taxon>
    </lineage>
</organism>
<protein>
    <submittedName>
        <fullName evidence="2">Unnamed protein product</fullName>
    </submittedName>
</protein>
<name>A0A9W6TFF4_9STRA</name>